<dbReference type="Gene3D" id="1.10.8.60">
    <property type="match status" value="1"/>
</dbReference>
<dbReference type="GO" id="GO:0003887">
    <property type="term" value="F:DNA-directed DNA polymerase activity"/>
    <property type="evidence" value="ECO:0007669"/>
    <property type="project" value="UniProtKB-KW"/>
</dbReference>
<keyword evidence="2 6" id="KW-0548">Nucleotidyltransferase</keyword>
<dbReference type="PANTHER" id="PTHR34388">
    <property type="entry name" value="DNA POLYMERASE III SUBUNIT DELTA"/>
    <property type="match status" value="1"/>
</dbReference>
<dbReference type="Proteomes" id="UP000757103">
    <property type="component" value="Unassembled WGS sequence"/>
</dbReference>
<dbReference type="InterPro" id="IPR010372">
    <property type="entry name" value="DNA_pol3_delta_N"/>
</dbReference>
<evidence type="ECO:0000313" key="6">
    <source>
        <dbReference type="EMBL" id="HJG88090.1"/>
    </source>
</evidence>
<dbReference type="PANTHER" id="PTHR34388:SF1">
    <property type="entry name" value="DNA POLYMERASE III SUBUNIT DELTA"/>
    <property type="match status" value="1"/>
</dbReference>
<dbReference type="RefSeq" id="WP_272960013.1">
    <property type="nucleotide sequence ID" value="NZ_CAKMIC010000003.1"/>
</dbReference>
<evidence type="ECO:0000259" key="5">
    <source>
        <dbReference type="Pfam" id="PF06144"/>
    </source>
</evidence>
<protein>
    <submittedName>
        <fullName evidence="6">DNA polymerase III subunit delta</fullName>
        <ecNumber evidence="6">2.7.7.7</ecNumber>
    </submittedName>
</protein>
<keyword evidence="3" id="KW-0235">DNA replication</keyword>
<dbReference type="SUPFAM" id="SSF52540">
    <property type="entry name" value="P-loop containing nucleoside triphosphate hydrolases"/>
    <property type="match status" value="1"/>
</dbReference>
<dbReference type="EC" id="2.7.7.7" evidence="6"/>
<dbReference type="GO" id="GO:0003677">
    <property type="term" value="F:DNA binding"/>
    <property type="evidence" value="ECO:0007669"/>
    <property type="project" value="InterPro"/>
</dbReference>
<dbReference type="Pfam" id="PF06144">
    <property type="entry name" value="DNA_pol3_delta"/>
    <property type="match status" value="1"/>
</dbReference>
<dbReference type="NCBIfam" id="TIGR01128">
    <property type="entry name" value="holA"/>
    <property type="match status" value="1"/>
</dbReference>
<dbReference type="AlphaFoldDB" id="A0A921MPL7"/>
<evidence type="ECO:0000256" key="1">
    <source>
        <dbReference type="ARBA" id="ARBA00022679"/>
    </source>
</evidence>
<accession>A0A921MPL7</accession>
<organism evidence="6 7">
    <name type="scientific">Barnesiella viscericola</name>
    <dbReference type="NCBI Taxonomy" id="397865"/>
    <lineage>
        <taxon>Bacteria</taxon>
        <taxon>Pseudomonadati</taxon>
        <taxon>Bacteroidota</taxon>
        <taxon>Bacteroidia</taxon>
        <taxon>Bacteroidales</taxon>
        <taxon>Barnesiellaceae</taxon>
        <taxon>Barnesiella</taxon>
    </lineage>
</organism>
<dbReference type="GO" id="GO:0006261">
    <property type="term" value="P:DNA-templated DNA replication"/>
    <property type="evidence" value="ECO:0007669"/>
    <property type="project" value="TreeGrafter"/>
</dbReference>
<proteinExistence type="predicted"/>
<dbReference type="Gene3D" id="1.20.272.10">
    <property type="match status" value="1"/>
</dbReference>
<evidence type="ECO:0000256" key="3">
    <source>
        <dbReference type="ARBA" id="ARBA00022705"/>
    </source>
</evidence>
<evidence type="ECO:0000256" key="2">
    <source>
        <dbReference type="ARBA" id="ARBA00022695"/>
    </source>
</evidence>
<keyword evidence="1 6" id="KW-0808">Transferase</keyword>
<evidence type="ECO:0000256" key="4">
    <source>
        <dbReference type="ARBA" id="ARBA00022932"/>
    </source>
</evidence>
<name>A0A921MPL7_9BACT</name>
<comment type="caution">
    <text evidence="6">The sequence shown here is derived from an EMBL/GenBank/DDBJ whole genome shotgun (WGS) entry which is preliminary data.</text>
</comment>
<dbReference type="InterPro" id="IPR005790">
    <property type="entry name" value="DNA_polIII_delta"/>
</dbReference>
<dbReference type="Gene3D" id="3.40.50.300">
    <property type="entry name" value="P-loop containing nucleotide triphosphate hydrolases"/>
    <property type="match status" value="1"/>
</dbReference>
<dbReference type="InterPro" id="IPR027417">
    <property type="entry name" value="P-loop_NTPase"/>
</dbReference>
<reference evidence="6" key="2">
    <citation type="submission" date="2021-09" db="EMBL/GenBank/DDBJ databases">
        <authorList>
            <person name="Gilroy R."/>
        </authorList>
    </citation>
    <scope>NUCLEOTIDE SEQUENCE</scope>
    <source>
        <strain evidence="6">CHK121-7720</strain>
    </source>
</reference>
<feature type="domain" description="DNA polymerase III delta N-terminal" evidence="5">
    <location>
        <begin position="25"/>
        <end position="128"/>
    </location>
</feature>
<reference evidence="6" key="1">
    <citation type="journal article" date="2021" name="PeerJ">
        <title>Extensive microbial diversity within the chicken gut microbiome revealed by metagenomics and culture.</title>
        <authorList>
            <person name="Gilroy R."/>
            <person name="Ravi A."/>
            <person name="Getino M."/>
            <person name="Pursley I."/>
            <person name="Horton D.L."/>
            <person name="Alikhan N.F."/>
            <person name="Baker D."/>
            <person name="Gharbi K."/>
            <person name="Hall N."/>
            <person name="Watson M."/>
            <person name="Adriaenssens E.M."/>
            <person name="Foster-Nyarko E."/>
            <person name="Jarju S."/>
            <person name="Secka A."/>
            <person name="Antonio M."/>
            <person name="Oren A."/>
            <person name="Chaudhuri R.R."/>
            <person name="La Ragione R."/>
            <person name="Hildebrand F."/>
            <person name="Pallen M.J."/>
        </authorList>
    </citation>
    <scope>NUCLEOTIDE SEQUENCE</scope>
    <source>
        <strain evidence="6">CHK121-7720</strain>
    </source>
</reference>
<gene>
    <name evidence="6" type="primary">holA</name>
    <name evidence="6" type="ORF">K8U91_01245</name>
</gene>
<sequence>MAKKETNQHIAILQDIRNRIFKPVYLLMGDESYYIDLICDAIIENALNENERDFNQTILYGADVDDFAIVVNAAKRFPMMAEHQLIVVKEAQNIRGIDNLSYYLQKPLMSTILVICYKNGTLKNKKIVAGIEKIGLVYESKKLYESQLPAFINTYVAAKKLAIDPKAVSMLADFVGNDLSRLSGELDKLAISLPEGSMRITPESVEHNVGISKDFNNYELLNAIVTRNVSKAAQIVQYFEQNPKNNPLVVTISVLFNFFSNLLLCFFATDRSENGLAKELNLRSVYQARDYTTAMRNYNAFKCIDIIDLIRRYDARSKGIGSGASSNDGDLLKELVFKILYSPYQK</sequence>
<dbReference type="EMBL" id="DYUD01000008">
    <property type="protein sequence ID" value="HJG88090.1"/>
    <property type="molecule type" value="Genomic_DNA"/>
</dbReference>
<evidence type="ECO:0000313" key="7">
    <source>
        <dbReference type="Proteomes" id="UP000757103"/>
    </source>
</evidence>
<keyword evidence="4" id="KW-0239">DNA-directed DNA polymerase</keyword>
<dbReference type="GO" id="GO:0009360">
    <property type="term" value="C:DNA polymerase III complex"/>
    <property type="evidence" value="ECO:0007669"/>
    <property type="project" value="InterPro"/>
</dbReference>